<accession>D9CJ91</accession>
<name>D9CJ91_VOLCA</name>
<dbReference type="EMBL" id="GU784916">
    <property type="protein sequence ID" value="ADI46951.1"/>
    <property type="molecule type" value="Genomic_DNA"/>
</dbReference>
<sequence length="262" mass="29176">MDNPNNTDIAALYPGQTRLVLPFPHFPVMCRSTLQEYHMAEVIFVLSSFGLHTFCSHYPSNPLANQPVPSIMSHITAVRGHAPRYAAIVREGNTSEWEKREPVEPYNGWFNYEELGTNATWCTPAANLLTCVCPSRCENPGLFWKSTLTSYLPDRHINPEFRLLDFVIGAMNWTADMLVSLLLAPLVGAKTPRVVQGKGPKPGKGPGRRESKDYMTMDPGRASVYACGPYLCSRYPETVHWHAAPALVLTSRDAHSTVMQGN</sequence>
<reference evidence="2" key="1">
    <citation type="journal article" date="2010" name="Science">
        <title>Evolution of an expanded sex-determining locus in Volvox.</title>
        <authorList>
            <person name="Ferris P."/>
            <person name="Olson B.J."/>
            <person name="De Hoff P.L."/>
            <person name="Douglass S."/>
            <person name="Casero D."/>
            <person name="Prochnik S."/>
            <person name="Geng S."/>
            <person name="Rai R."/>
            <person name="Grimwood J."/>
            <person name="Schmutz J."/>
            <person name="Nishii I."/>
            <person name="Hamaji T."/>
            <person name="Nozaki H."/>
            <person name="Pellegrini M."/>
            <person name="Umen J.G."/>
        </authorList>
    </citation>
    <scope>NUCLEOTIDE SEQUENCE</scope>
    <source>
        <strain evidence="2">Adam</strain>
    </source>
</reference>
<protein>
    <submittedName>
        <fullName evidence="2">MTM0946</fullName>
    </submittedName>
</protein>
<evidence type="ECO:0000256" key="1">
    <source>
        <dbReference type="SAM" id="MobiDB-lite"/>
    </source>
</evidence>
<proteinExistence type="predicted"/>
<evidence type="ECO:0000313" key="2">
    <source>
        <dbReference type="EMBL" id="ADI46951.1"/>
    </source>
</evidence>
<feature type="region of interest" description="Disordered" evidence="1">
    <location>
        <begin position="194"/>
        <end position="214"/>
    </location>
</feature>
<dbReference type="AlphaFoldDB" id="D9CJ91"/>
<organism evidence="2">
    <name type="scientific">Volvox carteri f. nagariensis</name>
    <dbReference type="NCBI Taxonomy" id="3068"/>
    <lineage>
        <taxon>Eukaryota</taxon>
        <taxon>Viridiplantae</taxon>
        <taxon>Chlorophyta</taxon>
        <taxon>core chlorophytes</taxon>
        <taxon>Chlorophyceae</taxon>
        <taxon>CS clade</taxon>
        <taxon>Chlamydomonadales</taxon>
        <taxon>Volvocaceae</taxon>
        <taxon>Volvox</taxon>
    </lineage>
</organism>
<gene>
    <name evidence="2" type="primary">MTM0946</name>
</gene>